<dbReference type="Proteomes" id="UP000501926">
    <property type="component" value="Chromosome"/>
</dbReference>
<sequence length="135" mass="15622">MDLLYRVGGLRGVEIREMMGVDYSTVCQGRKRLREKLKDGKHISKILERVEANLSTIKICPPLFLLLAGYFAKVSEREGTVNGMPAFLDLQMVILLIFCISKITDQKLISVFYPIIEESSCLPFLFHQRQFFFLW</sequence>
<gene>
    <name evidence="1" type="ORF">KsCSTR_36190</name>
</gene>
<evidence type="ECO:0000313" key="2">
    <source>
        <dbReference type="Proteomes" id="UP000501926"/>
    </source>
</evidence>
<reference evidence="1 2" key="1">
    <citation type="submission" date="2020-02" db="EMBL/GenBank/DDBJ databases">
        <title>Newly sequenced genome of strain CSTR1 showed variability in Candidatus Kuenenia stuttgartiensis genomes.</title>
        <authorList>
            <person name="Ding C."/>
            <person name="Adrian L."/>
        </authorList>
    </citation>
    <scope>NUCLEOTIDE SEQUENCE [LARGE SCALE GENOMIC DNA]</scope>
    <source>
        <strain evidence="1 2">CSTR1</strain>
    </source>
</reference>
<evidence type="ECO:0000313" key="1">
    <source>
        <dbReference type="EMBL" id="QII12998.1"/>
    </source>
</evidence>
<dbReference type="AlphaFoldDB" id="A0A6G7GTT5"/>
<dbReference type="EMBL" id="CP049055">
    <property type="protein sequence ID" value="QII12998.1"/>
    <property type="molecule type" value="Genomic_DNA"/>
</dbReference>
<protein>
    <submittedName>
        <fullName evidence="1">Uncharacterized protein</fullName>
    </submittedName>
</protein>
<proteinExistence type="predicted"/>
<name>A0A6G7GTT5_KUEST</name>
<accession>A0A6G7GTT5</accession>
<organism evidence="1 2">
    <name type="scientific">Kuenenia stuttgartiensis</name>
    <dbReference type="NCBI Taxonomy" id="174633"/>
    <lineage>
        <taxon>Bacteria</taxon>
        <taxon>Pseudomonadati</taxon>
        <taxon>Planctomycetota</taxon>
        <taxon>Candidatus Brocadiia</taxon>
        <taxon>Candidatus Brocadiales</taxon>
        <taxon>Candidatus Brocadiaceae</taxon>
        <taxon>Candidatus Kuenenia</taxon>
    </lineage>
</organism>